<dbReference type="CDD" id="cd17535">
    <property type="entry name" value="REC_NarL-like"/>
    <property type="match status" value="1"/>
</dbReference>
<dbReference type="PROSITE" id="PS50110">
    <property type="entry name" value="RESPONSE_REGULATORY"/>
    <property type="match status" value="1"/>
</dbReference>
<dbReference type="PRINTS" id="PR00038">
    <property type="entry name" value="HTHLUXR"/>
</dbReference>
<organism evidence="6 7">
    <name type="scientific">Streptomyces fuscichromogenes</name>
    <dbReference type="NCBI Taxonomy" id="1324013"/>
    <lineage>
        <taxon>Bacteria</taxon>
        <taxon>Bacillati</taxon>
        <taxon>Actinomycetota</taxon>
        <taxon>Actinomycetes</taxon>
        <taxon>Kitasatosporales</taxon>
        <taxon>Streptomycetaceae</taxon>
        <taxon>Streptomyces</taxon>
    </lineage>
</organism>
<reference evidence="6" key="2">
    <citation type="submission" date="2020-09" db="EMBL/GenBank/DDBJ databases">
        <authorList>
            <person name="Sun Q."/>
            <person name="Zhou Y."/>
        </authorList>
    </citation>
    <scope>NUCLEOTIDE SEQUENCE</scope>
    <source>
        <strain evidence="6">CGMCC 4.7110</strain>
    </source>
</reference>
<dbReference type="PANTHER" id="PTHR43214:SF42">
    <property type="entry name" value="TRANSCRIPTIONAL REGULATORY PROTEIN DESR"/>
    <property type="match status" value="1"/>
</dbReference>
<evidence type="ECO:0000313" key="6">
    <source>
        <dbReference type="EMBL" id="GGN33717.1"/>
    </source>
</evidence>
<evidence type="ECO:0000256" key="1">
    <source>
        <dbReference type="ARBA" id="ARBA00022553"/>
    </source>
</evidence>
<dbReference type="PANTHER" id="PTHR43214">
    <property type="entry name" value="TWO-COMPONENT RESPONSE REGULATOR"/>
    <property type="match status" value="1"/>
</dbReference>
<reference evidence="6" key="1">
    <citation type="journal article" date="2014" name="Int. J. Syst. Evol. Microbiol.">
        <title>Complete genome sequence of Corynebacterium casei LMG S-19264T (=DSM 44701T), isolated from a smear-ripened cheese.</title>
        <authorList>
            <consortium name="US DOE Joint Genome Institute (JGI-PGF)"/>
            <person name="Walter F."/>
            <person name="Albersmeier A."/>
            <person name="Kalinowski J."/>
            <person name="Ruckert C."/>
        </authorList>
    </citation>
    <scope>NUCLEOTIDE SEQUENCE</scope>
    <source>
        <strain evidence="6">CGMCC 4.7110</strain>
    </source>
</reference>
<dbReference type="InterPro" id="IPR011006">
    <property type="entry name" value="CheY-like_superfamily"/>
</dbReference>
<evidence type="ECO:0000313" key="7">
    <source>
        <dbReference type="Proteomes" id="UP000653411"/>
    </source>
</evidence>
<dbReference type="PROSITE" id="PS50043">
    <property type="entry name" value="HTH_LUXR_2"/>
    <property type="match status" value="1"/>
</dbReference>
<keyword evidence="1 3" id="KW-0597">Phosphoprotein</keyword>
<evidence type="ECO:0000256" key="2">
    <source>
        <dbReference type="ARBA" id="ARBA00023125"/>
    </source>
</evidence>
<keyword evidence="2 6" id="KW-0238">DNA-binding</keyword>
<dbReference type="EMBL" id="BMML01000021">
    <property type="protein sequence ID" value="GGN33717.1"/>
    <property type="molecule type" value="Genomic_DNA"/>
</dbReference>
<dbReference type="Pfam" id="PF00196">
    <property type="entry name" value="GerE"/>
    <property type="match status" value="1"/>
</dbReference>
<feature type="domain" description="HTH luxR-type" evidence="4">
    <location>
        <begin position="134"/>
        <end position="199"/>
    </location>
</feature>
<evidence type="ECO:0000259" key="5">
    <source>
        <dbReference type="PROSITE" id="PS50110"/>
    </source>
</evidence>
<dbReference type="AlphaFoldDB" id="A0A918CVA6"/>
<feature type="modified residue" description="4-aspartylphosphate" evidence="3">
    <location>
        <position position="54"/>
    </location>
</feature>
<dbReference type="SUPFAM" id="SSF46894">
    <property type="entry name" value="C-terminal effector domain of the bipartite response regulators"/>
    <property type="match status" value="1"/>
</dbReference>
<evidence type="ECO:0000259" key="4">
    <source>
        <dbReference type="PROSITE" id="PS50043"/>
    </source>
</evidence>
<dbReference type="Gene3D" id="3.40.50.2300">
    <property type="match status" value="1"/>
</dbReference>
<proteinExistence type="predicted"/>
<dbReference type="InterPro" id="IPR001789">
    <property type="entry name" value="Sig_transdc_resp-reg_receiver"/>
</dbReference>
<dbReference type="GO" id="GO:0006355">
    <property type="term" value="P:regulation of DNA-templated transcription"/>
    <property type="evidence" value="ECO:0007669"/>
    <property type="project" value="InterPro"/>
</dbReference>
<dbReference type="Pfam" id="PF00072">
    <property type="entry name" value="Response_reg"/>
    <property type="match status" value="1"/>
</dbReference>
<comment type="caution">
    <text evidence="6">The sequence shown here is derived from an EMBL/GenBank/DDBJ whole genome shotgun (WGS) entry which is preliminary data.</text>
</comment>
<dbReference type="InterPro" id="IPR000792">
    <property type="entry name" value="Tscrpt_reg_LuxR_C"/>
</dbReference>
<dbReference type="SUPFAM" id="SSF52172">
    <property type="entry name" value="CheY-like"/>
    <property type="match status" value="1"/>
</dbReference>
<evidence type="ECO:0000256" key="3">
    <source>
        <dbReference type="PROSITE-ProRule" id="PRU00169"/>
    </source>
</evidence>
<dbReference type="InterPro" id="IPR016032">
    <property type="entry name" value="Sig_transdc_resp-reg_C-effctor"/>
</dbReference>
<dbReference type="CDD" id="cd06170">
    <property type="entry name" value="LuxR_C_like"/>
    <property type="match status" value="1"/>
</dbReference>
<keyword evidence="7" id="KW-1185">Reference proteome</keyword>
<dbReference type="Proteomes" id="UP000653411">
    <property type="component" value="Unassembled WGS sequence"/>
</dbReference>
<accession>A0A918CVA6</accession>
<dbReference type="InterPro" id="IPR039420">
    <property type="entry name" value="WalR-like"/>
</dbReference>
<dbReference type="GO" id="GO:0000160">
    <property type="term" value="P:phosphorelay signal transduction system"/>
    <property type="evidence" value="ECO:0007669"/>
    <property type="project" value="InterPro"/>
</dbReference>
<dbReference type="InterPro" id="IPR058245">
    <property type="entry name" value="NreC/VraR/RcsB-like_REC"/>
</dbReference>
<protein>
    <submittedName>
        <fullName evidence="6">DNA-binding response regulator</fullName>
    </submittedName>
</protein>
<dbReference type="SMART" id="SM00421">
    <property type="entry name" value="HTH_LUXR"/>
    <property type="match status" value="1"/>
</dbReference>
<dbReference type="RefSeq" id="WP_189267239.1">
    <property type="nucleotide sequence ID" value="NZ_BMML01000021.1"/>
</dbReference>
<name>A0A918CVA6_9ACTN</name>
<gene>
    <name evidence="6" type="primary">desR</name>
    <name evidence="6" type="ORF">GCM10011578_073760</name>
</gene>
<sequence>MIRVLIADDEHLIRGALISLLGAEEDIRVVADTGEGRAVTPLAREHRPDVAVLDVNLPDMNGLEVTARLQEALPQCRVLLLTSLDRPGTVRQALDQGVAGYLLKDASPSALATAIRKVAAAQRVIAPELMLAAWQARSNPLTPRETEVLVRASEGLDIAGVAEATRLSPGTVRNYLSRCVMKLGARGRVDAVRIAREAGWLVSSSASAAHLPDTSP</sequence>
<dbReference type="GO" id="GO:0003677">
    <property type="term" value="F:DNA binding"/>
    <property type="evidence" value="ECO:0007669"/>
    <property type="project" value="UniProtKB-KW"/>
</dbReference>
<feature type="domain" description="Response regulatory" evidence="5">
    <location>
        <begin position="3"/>
        <end position="119"/>
    </location>
</feature>
<dbReference type="SMART" id="SM00448">
    <property type="entry name" value="REC"/>
    <property type="match status" value="1"/>
</dbReference>